<dbReference type="GO" id="GO:0030170">
    <property type="term" value="F:pyridoxal phosphate binding"/>
    <property type="evidence" value="ECO:0007669"/>
    <property type="project" value="TreeGrafter"/>
</dbReference>
<evidence type="ECO:0000313" key="3">
    <source>
        <dbReference type="Proteomes" id="UP000033860"/>
    </source>
</evidence>
<comment type="similarity">
    <text evidence="1">Belongs to the DegT/DnrJ/EryC1 family.</text>
</comment>
<evidence type="ECO:0000313" key="2">
    <source>
        <dbReference type="EMBL" id="KKU60878.1"/>
    </source>
</evidence>
<evidence type="ECO:0000256" key="1">
    <source>
        <dbReference type="RuleBase" id="RU004508"/>
    </source>
</evidence>
<dbReference type="Proteomes" id="UP000033860">
    <property type="component" value="Unassembled WGS sequence"/>
</dbReference>
<dbReference type="EMBL" id="LCNT01000006">
    <property type="protein sequence ID" value="KKU60878.1"/>
    <property type="molecule type" value="Genomic_DNA"/>
</dbReference>
<dbReference type="InterPro" id="IPR015422">
    <property type="entry name" value="PyrdxlP-dep_Trfase_small"/>
</dbReference>
<dbReference type="CDD" id="cd00616">
    <property type="entry name" value="AHBA_syn"/>
    <property type="match status" value="1"/>
</dbReference>
<dbReference type="Pfam" id="PF01041">
    <property type="entry name" value="DegT_DnrJ_EryC1"/>
    <property type="match status" value="1"/>
</dbReference>
<dbReference type="SUPFAM" id="SSF53383">
    <property type="entry name" value="PLP-dependent transferases"/>
    <property type="match status" value="1"/>
</dbReference>
<dbReference type="GO" id="GO:0008483">
    <property type="term" value="F:transaminase activity"/>
    <property type="evidence" value="ECO:0007669"/>
    <property type="project" value="UniProtKB-KW"/>
</dbReference>
<gene>
    <name evidence="2" type="ORF">UX85_C0006G0012</name>
</gene>
<dbReference type="AlphaFoldDB" id="A0A0G1U3E7"/>
<keyword evidence="1" id="KW-0663">Pyridoxal phosphate</keyword>
<dbReference type="InterPro" id="IPR015424">
    <property type="entry name" value="PyrdxlP-dep_Trfase"/>
</dbReference>
<dbReference type="InterPro" id="IPR000653">
    <property type="entry name" value="DegT/StrS_aminotransferase"/>
</dbReference>
<dbReference type="PANTHER" id="PTHR30244:SF34">
    <property type="entry name" value="DTDP-4-AMINO-4,6-DIDEOXYGALACTOSE TRANSAMINASE"/>
    <property type="match status" value="1"/>
</dbReference>
<keyword evidence="2" id="KW-0808">Transferase</keyword>
<proteinExistence type="inferred from homology"/>
<name>A0A0G1U3E7_9BACT</name>
<organism evidence="2 3">
    <name type="scientific">Candidatus Beckwithbacteria bacterium GW2011_GWB1_47_15</name>
    <dbReference type="NCBI Taxonomy" id="1618371"/>
    <lineage>
        <taxon>Bacteria</taxon>
        <taxon>Candidatus Beckwithiibacteriota</taxon>
    </lineage>
</organism>
<reference evidence="2 3" key="1">
    <citation type="journal article" date="2015" name="Nature">
        <title>rRNA introns, odd ribosomes, and small enigmatic genomes across a large radiation of phyla.</title>
        <authorList>
            <person name="Brown C.T."/>
            <person name="Hug L.A."/>
            <person name="Thomas B.C."/>
            <person name="Sharon I."/>
            <person name="Castelle C.J."/>
            <person name="Singh A."/>
            <person name="Wilkins M.J."/>
            <person name="Williams K.H."/>
            <person name="Banfield J.F."/>
        </authorList>
    </citation>
    <scope>NUCLEOTIDE SEQUENCE [LARGE SCALE GENOMIC DNA]</scope>
</reference>
<dbReference type="PANTHER" id="PTHR30244">
    <property type="entry name" value="TRANSAMINASE"/>
    <property type="match status" value="1"/>
</dbReference>
<keyword evidence="2" id="KW-0032">Aminotransferase</keyword>
<accession>A0A0G1U3E7</accession>
<comment type="caution">
    <text evidence="2">The sequence shown here is derived from an EMBL/GenBank/DDBJ whole genome shotgun (WGS) entry which is preliminary data.</text>
</comment>
<dbReference type="Gene3D" id="3.40.640.10">
    <property type="entry name" value="Type I PLP-dependent aspartate aminotransferase-like (Major domain)"/>
    <property type="match status" value="1"/>
</dbReference>
<dbReference type="Gene3D" id="3.90.1150.10">
    <property type="entry name" value="Aspartate Aminotransferase, domain 1"/>
    <property type="match status" value="1"/>
</dbReference>
<sequence>MTKRQITVGDIKLNSRAKTYLKRVLDTNRLTYGPFIKKFEQSFAKLHHCRFSIFTSSGTGALQAGLAALKEFYGWRDGDEVLVPAISFITTANIVYSLRLKPVFVDVEPDTFNLDPEQILKHLSPKTRGLIPVHVLGLPANMPAILKLARRHRLKVLEDSCDAMFVGVAGKPVGSFGDLAAFSTYVAHLLPTGVGGFLTGNSKRLEQIARSYIFHGRHQSYLSIDDDDQAKLKKALKNRFRFDRIGSHFRLTEMEAAIGLSQLKTGEYQVNIKKRQKLAAALIKLLKPLEDKLQLPTIPAGFTHAFMMFPLVLKDKNIDKWDLIIYLEKNGIETRELLPLLNQPAYQKTFGRLENKYPVAKNLNQRAFYFGCHPGMTLKDVEYIADKFHEFFQK</sequence>
<dbReference type="PIRSF" id="PIRSF000390">
    <property type="entry name" value="PLP_StrS"/>
    <property type="match status" value="1"/>
</dbReference>
<dbReference type="InterPro" id="IPR015421">
    <property type="entry name" value="PyrdxlP-dep_Trfase_major"/>
</dbReference>
<protein>
    <submittedName>
        <fullName evidence="2">DegT/DnrJ/EryC1/StrS aminotransferase</fullName>
    </submittedName>
</protein>
<dbReference type="GO" id="GO:0000271">
    <property type="term" value="P:polysaccharide biosynthetic process"/>
    <property type="evidence" value="ECO:0007669"/>
    <property type="project" value="TreeGrafter"/>
</dbReference>